<dbReference type="RefSeq" id="WP_145367032.1">
    <property type="nucleotide sequence ID" value="NZ_CP036275.1"/>
</dbReference>
<keyword evidence="4" id="KW-1185">Reference proteome</keyword>
<keyword evidence="1" id="KW-0732">Signal</keyword>
<feature type="domain" description="Pyrrolo-quinoline quinone repeat" evidence="2">
    <location>
        <begin position="99"/>
        <end position="352"/>
    </location>
</feature>
<dbReference type="InterPro" id="IPR002372">
    <property type="entry name" value="PQQ_rpt_dom"/>
</dbReference>
<evidence type="ECO:0000313" key="3">
    <source>
        <dbReference type="EMBL" id="QDU36360.1"/>
    </source>
</evidence>
<protein>
    <submittedName>
        <fullName evidence="3">Outer membrane biogenesis protein BamB</fullName>
    </submittedName>
</protein>
<dbReference type="OrthoDB" id="4726955at2"/>
<dbReference type="AlphaFoldDB" id="A0A517Z1K3"/>
<feature type="signal peptide" evidence="1">
    <location>
        <begin position="1"/>
        <end position="29"/>
    </location>
</feature>
<dbReference type="Gene3D" id="2.40.10.480">
    <property type="match status" value="1"/>
</dbReference>
<dbReference type="SUPFAM" id="SSF50998">
    <property type="entry name" value="Quinoprotein alcohol dehydrogenase-like"/>
    <property type="match status" value="1"/>
</dbReference>
<dbReference type="InterPro" id="IPR011047">
    <property type="entry name" value="Quinoprotein_ADH-like_sf"/>
</dbReference>
<organism evidence="3 4">
    <name type="scientific">Maioricimonas rarisocia</name>
    <dbReference type="NCBI Taxonomy" id="2528026"/>
    <lineage>
        <taxon>Bacteria</taxon>
        <taxon>Pseudomonadati</taxon>
        <taxon>Planctomycetota</taxon>
        <taxon>Planctomycetia</taxon>
        <taxon>Planctomycetales</taxon>
        <taxon>Planctomycetaceae</taxon>
        <taxon>Maioricimonas</taxon>
    </lineage>
</organism>
<dbReference type="SMART" id="SM00564">
    <property type="entry name" value="PQQ"/>
    <property type="match status" value="4"/>
</dbReference>
<evidence type="ECO:0000259" key="2">
    <source>
        <dbReference type="Pfam" id="PF13360"/>
    </source>
</evidence>
<gene>
    <name evidence="3" type="ORF">Mal4_06450</name>
</gene>
<dbReference type="InterPro" id="IPR015943">
    <property type="entry name" value="WD40/YVTN_repeat-like_dom_sf"/>
</dbReference>
<sequence precursor="true">MRPERSGLLHRGFTLLLGLVALPAFQASADDWPQWGGPQRDLVWREDGIVRKFPSGGLLPRIWSTPVGEGYAGPAVADGRVFVLDFLRDSDRGGRGGTERVLCLDAETGDVLWQHAYPVQYTVSYPNGPRATPVIDDNRVYTIGALGDMFCFDVASGDILWETGFQKEFGTRLPNWGMAASPLVEGDQLITLVGGQEALVVSFDKRTGQVLWRALDSGAVGYCPPAIFELGGRRQLLVWHPEALVALDPEDGKLQWQIPDRVGAGLTIATPRVVGNRVFVSSFYNGGRMIEVAADGQSAQIVWQGKSDSEISTDTLHCLMSTPVFTGSHIYGIGTYGQLRCLDAHTGERIWETFEATGEGRWWNAFLIPHEDRYFIHNEQGDLIIARLSPEGYEEISRAKLLEPTRRVRRRMTIWSHPAFAMQSVFARNDREIVRVDLRRDE</sequence>
<reference evidence="3 4" key="1">
    <citation type="submission" date="2019-02" db="EMBL/GenBank/DDBJ databases">
        <title>Deep-cultivation of Planctomycetes and their phenomic and genomic characterization uncovers novel biology.</title>
        <authorList>
            <person name="Wiegand S."/>
            <person name="Jogler M."/>
            <person name="Boedeker C."/>
            <person name="Pinto D."/>
            <person name="Vollmers J."/>
            <person name="Rivas-Marin E."/>
            <person name="Kohn T."/>
            <person name="Peeters S.H."/>
            <person name="Heuer A."/>
            <person name="Rast P."/>
            <person name="Oberbeckmann S."/>
            <person name="Bunk B."/>
            <person name="Jeske O."/>
            <person name="Meyerdierks A."/>
            <person name="Storesund J.E."/>
            <person name="Kallscheuer N."/>
            <person name="Luecker S."/>
            <person name="Lage O.M."/>
            <person name="Pohl T."/>
            <person name="Merkel B.J."/>
            <person name="Hornburger P."/>
            <person name="Mueller R.-W."/>
            <person name="Bruemmer F."/>
            <person name="Labrenz M."/>
            <person name="Spormann A.M."/>
            <person name="Op den Camp H."/>
            <person name="Overmann J."/>
            <person name="Amann R."/>
            <person name="Jetten M.S.M."/>
            <person name="Mascher T."/>
            <person name="Medema M.H."/>
            <person name="Devos D.P."/>
            <person name="Kaster A.-K."/>
            <person name="Ovreas L."/>
            <person name="Rohde M."/>
            <person name="Galperin M.Y."/>
            <person name="Jogler C."/>
        </authorList>
    </citation>
    <scope>NUCLEOTIDE SEQUENCE [LARGE SCALE GENOMIC DNA]</scope>
    <source>
        <strain evidence="3 4">Mal4</strain>
    </source>
</reference>
<dbReference type="InterPro" id="IPR018391">
    <property type="entry name" value="PQQ_b-propeller_rpt"/>
</dbReference>
<dbReference type="PANTHER" id="PTHR34512">
    <property type="entry name" value="CELL SURFACE PROTEIN"/>
    <property type="match status" value="1"/>
</dbReference>
<dbReference type="KEGG" id="mri:Mal4_06450"/>
<feature type="chain" id="PRO_5022118003" evidence="1">
    <location>
        <begin position="30"/>
        <end position="442"/>
    </location>
</feature>
<proteinExistence type="predicted"/>
<dbReference type="PANTHER" id="PTHR34512:SF30">
    <property type="entry name" value="OUTER MEMBRANE PROTEIN ASSEMBLY FACTOR BAMB"/>
    <property type="match status" value="1"/>
</dbReference>
<dbReference type="Proteomes" id="UP000320496">
    <property type="component" value="Chromosome"/>
</dbReference>
<dbReference type="Pfam" id="PF13360">
    <property type="entry name" value="PQQ_2"/>
    <property type="match status" value="1"/>
</dbReference>
<evidence type="ECO:0000313" key="4">
    <source>
        <dbReference type="Proteomes" id="UP000320496"/>
    </source>
</evidence>
<name>A0A517Z1K3_9PLAN</name>
<evidence type="ECO:0000256" key="1">
    <source>
        <dbReference type="SAM" id="SignalP"/>
    </source>
</evidence>
<dbReference type="Gene3D" id="2.130.10.10">
    <property type="entry name" value="YVTN repeat-like/Quinoprotein amine dehydrogenase"/>
    <property type="match status" value="1"/>
</dbReference>
<dbReference type="EMBL" id="CP036275">
    <property type="protein sequence ID" value="QDU36360.1"/>
    <property type="molecule type" value="Genomic_DNA"/>
</dbReference>
<accession>A0A517Z1K3</accession>